<dbReference type="SUPFAM" id="SSF82771">
    <property type="entry name" value="GIY-YIG endonuclease"/>
    <property type="match status" value="1"/>
</dbReference>
<dbReference type="PANTHER" id="PTHR34477">
    <property type="entry name" value="UPF0213 PROTEIN YHBQ"/>
    <property type="match status" value="1"/>
</dbReference>
<sequence length="84" mass="9928">MFYVYILQSTVNRDIYVGYSTDLKKRFALHNSGKVFSTKPYRPWVLIYYEAYKGKFDATIREKELKLHAAKQFLLKRLGNSIGK</sequence>
<dbReference type="InterPro" id="IPR000305">
    <property type="entry name" value="GIY-YIG_endonuc"/>
</dbReference>
<feature type="domain" description="GIY-YIG" evidence="2">
    <location>
        <begin position="1"/>
        <end position="81"/>
    </location>
</feature>
<dbReference type="AlphaFoldDB" id="A0A0G0LJS7"/>
<evidence type="ECO:0000259" key="2">
    <source>
        <dbReference type="PROSITE" id="PS50164"/>
    </source>
</evidence>
<dbReference type="EMBL" id="LBVU01000003">
    <property type="protein sequence ID" value="KKQ92148.1"/>
    <property type="molecule type" value="Genomic_DNA"/>
</dbReference>
<dbReference type="Gene3D" id="3.40.1440.10">
    <property type="entry name" value="GIY-YIG endonuclease"/>
    <property type="match status" value="1"/>
</dbReference>
<gene>
    <name evidence="3" type="ORF">UT17_C0003G0171</name>
</gene>
<dbReference type="InterPro" id="IPR050190">
    <property type="entry name" value="UPF0213_domain"/>
</dbReference>
<protein>
    <submittedName>
        <fullName evidence="3">GIY-YIG catalytic domain protein</fullName>
    </submittedName>
</protein>
<dbReference type="STRING" id="1618572.UT17_C0003G0171"/>
<evidence type="ECO:0000313" key="3">
    <source>
        <dbReference type="EMBL" id="KKQ92148.1"/>
    </source>
</evidence>
<dbReference type="PROSITE" id="PS50164">
    <property type="entry name" value="GIY_YIG"/>
    <property type="match status" value="1"/>
</dbReference>
<comment type="caution">
    <text evidence="3">The sequence shown here is derived from an EMBL/GenBank/DDBJ whole genome shotgun (WGS) entry which is preliminary data.</text>
</comment>
<organism evidence="3 4">
    <name type="scientific">Candidatus Woesebacteria bacterium GW2011_GWB1_39_10</name>
    <dbReference type="NCBI Taxonomy" id="1618572"/>
    <lineage>
        <taxon>Bacteria</taxon>
        <taxon>Candidatus Woeseibacteriota</taxon>
    </lineage>
</organism>
<proteinExistence type="inferred from homology"/>
<accession>A0A0G0LJS7</accession>
<name>A0A0G0LJS7_9BACT</name>
<evidence type="ECO:0000256" key="1">
    <source>
        <dbReference type="ARBA" id="ARBA00007435"/>
    </source>
</evidence>
<reference evidence="3 4" key="1">
    <citation type="journal article" date="2015" name="Nature">
        <title>rRNA introns, odd ribosomes, and small enigmatic genomes across a large radiation of phyla.</title>
        <authorList>
            <person name="Brown C.T."/>
            <person name="Hug L.A."/>
            <person name="Thomas B.C."/>
            <person name="Sharon I."/>
            <person name="Castelle C.J."/>
            <person name="Singh A."/>
            <person name="Wilkins M.J."/>
            <person name="Williams K.H."/>
            <person name="Banfield J.F."/>
        </authorList>
    </citation>
    <scope>NUCLEOTIDE SEQUENCE [LARGE SCALE GENOMIC DNA]</scope>
</reference>
<comment type="similarity">
    <text evidence="1">Belongs to the UPF0213 family.</text>
</comment>
<dbReference type="CDD" id="cd10449">
    <property type="entry name" value="GIY-YIG_SLX1_like"/>
    <property type="match status" value="1"/>
</dbReference>
<dbReference type="PANTHER" id="PTHR34477:SF1">
    <property type="entry name" value="UPF0213 PROTEIN YHBQ"/>
    <property type="match status" value="1"/>
</dbReference>
<dbReference type="Proteomes" id="UP000034774">
    <property type="component" value="Unassembled WGS sequence"/>
</dbReference>
<dbReference type="InterPro" id="IPR035901">
    <property type="entry name" value="GIY-YIG_endonuc_sf"/>
</dbReference>
<dbReference type="Pfam" id="PF01541">
    <property type="entry name" value="GIY-YIG"/>
    <property type="match status" value="1"/>
</dbReference>
<evidence type="ECO:0000313" key="4">
    <source>
        <dbReference type="Proteomes" id="UP000034774"/>
    </source>
</evidence>